<dbReference type="Pfam" id="PF00005">
    <property type="entry name" value="ABC_tran"/>
    <property type="match status" value="1"/>
</dbReference>
<dbReference type="EMBL" id="CP071796">
    <property type="protein sequence ID" value="QTD47487.1"/>
    <property type="molecule type" value="Genomic_DNA"/>
</dbReference>
<sequence length="299" mass="32363">MTPSSPCADIDVQALAFGYGKQPLFARFDAQAGQPGIYGLFGRNGSGKSTLLKLLAGLLTPSAGQVRVRGHVPRRRAAEFLSQIYILPEEFHLPNLRPDTLTRTHAAFYPQFDHALFGDYLAVLDVPPRQRFAQMSLGQKKKAAIAFALATQTPVLLMDEPTNGLDIVSRAQFKTLMARPEQACRTVLISTHQAHDLESVLQHIWFIDNGQLVLGAPMAALSAHLQMGVASDATQLPGAERLLYQEPVGQQSAWVARRASDTEPGLVQLELLYKALSFNKSAVLAALPASMAPTATAPA</sequence>
<evidence type="ECO:0000313" key="5">
    <source>
        <dbReference type="EMBL" id="QTD47487.1"/>
    </source>
</evidence>
<dbReference type="PROSITE" id="PS50893">
    <property type="entry name" value="ABC_TRANSPORTER_2"/>
    <property type="match status" value="1"/>
</dbReference>
<keyword evidence="1" id="KW-1003">Cell membrane</keyword>
<dbReference type="Proteomes" id="UP000663903">
    <property type="component" value="Chromosome"/>
</dbReference>
<dbReference type="InterPro" id="IPR027417">
    <property type="entry name" value="P-loop_NTPase"/>
</dbReference>
<reference evidence="5" key="1">
    <citation type="submission" date="2021-03" db="EMBL/GenBank/DDBJ databases">
        <title>Ottowia sp. 27C isolated from the cloaca of a Giant Asian pond turtle (Heosemys grandis).</title>
        <authorList>
            <person name="Spergser J."/>
            <person name="Busse H.-J."/>
        </authorList>
    </citation>
    <scope>NUCLEOTIDE SEQUENCE</scope>
    <source>
        <strain evidence="5">27C</strain>
    </source>
</reference>
<feature type="domain" description="ABC transporter" evidence="4">
    <location>
        <begin position="10"/>
        <end position="234"/>
    </location>
</feature>
<evidence type="ECO:0000313" key="6">
    <source>
        <dbReference type="Proteomes" id="UP000663903"/>
    </source>
</evidence>
<dbReference type="PANTHER" id="PTHR43158:SF10">
    <property type="entry name" value="ABC TRANSPORTER ATP-BINDING PROTEIN YTRB"/>
    <property type="match status" value="1"/>
</dbReference>
<gene>
    <name evidence="5" type="ORF">J1M35_18890</name>
</gene>
<dbReference type="SUPFAM" id="SSF52540">
    <property type="entry name" value="P-loop containing nucleoside triphosphate hydrolases"/>
    <property type="match status" value="1"/>
</dbReference>
<dbReference type="KEGG" id="otd:J1M35_18890"/>
<name>A0A975CKL5_9BURK</name>
<dbReference type="GO" id="GO:0016887">
    <property type="term" value="F:ATP hydrolysis activity"/>
    <property type="evidence" value="ECO:0007669"/>
    <property type="project" value="InterPro"/>
</dbReference>
<dbReference type="SMART" id="SM00382">
    <property type="entry name" value="AAA"/>
    <property type="match status" value="1"/>
</dbReference>
<evidence type="ECO:0000256" key="2">
    <source>
        <dbReference type="ARBA" id="ARBA00022741"/>
    </source>
</evidence>
<dbReference type="PANTHER" id="PTHR43158">
    <property type="entry name" value="SKFA PEPTIDE EXPORT ATP-BINDING PROTEIN SKFE"/>
    <property type="match status" value="1"/>
</dbReference>
<keyword evidence="1" id="KW-0472">Membrane</keyword>
<organism evidence="5 6">
    <name type="scientific">Ottowia testudinis</name>
    <dbReference type="NCBI Taxonomy" id="2816950"/>
    <lineage>
        <taxon>Bacteria</taxon>
        <taxon>Pseudomonadati</taxon>
        <taxon>Pseudomonadota</taxon>
        <taxon>Betaproteobacteria</taxon>
        <taxon>Burkholderiales</taxon>
        <taxon>Comamonadaceae</taxon>
        <taxon>Ottowia</taxon>
    </lineage>
</organism>
<accession>A0A975CKL5</accession>
<dbReference type="InterPro" id="IPR003439">
    <property type="entry name" value="ABC_transporter-like_ATP-bd"/>
</dbReference>
<keyword evidence="2" id="KW-0547">Nucleotide-binding</keyword>
<evidence type="ECO:0000256" key="3">
    <source>
        <dbReference type="ARBA" id="ARBA00022840"/>
    </source>
</evidence>
<evidence type="ECO:0000259" key="4">
    <source>
        <dbReference type="PROSITE" id="PS50893"/>
    </source>
</evidence>
<protein>
    <submittedName>
        <fullName evidence="5">ABC transporter ATP-binding protein</fullName>
    </submittedName>
</protein>
<keyword evidence="3 5" id="KW-0067">ATP-binding</keyword>
<evidence type="ECO:0000256" key="1">
    <source>
        <dbReference type="ARBA" id="ARBA00022475"/>
    </source>
</evidence>
<proteinExistence type="predicted"/>
<dbReference type="GO" id="GO:0005524">
    <property type="term" value="F:ATP binding"/>
    <property type="evidence" value="ECO:0007669"/>
    <property type="project" value="UniProtKB-KW"/>
</dbReference>
<dbReference type="AlphaFoldDB" id="A0A975CKL5"/>
<keyword evidence="6" id="KW-1185">Reference proteome</keyword>
<dbReference type="InterPro" id="IPR003593">
    <property type="entry name" value="AAA+_ATPase"/>
</dbReference>
<dbReference type="Gene3D" id="3.40.50.300">
    <property type="entry name" value="P-loop containing nucleotide triphosphate hydrolases"/>
    <property type="match status" value="1"/>
</dbReference>